<dbReference type="PANTHER" id="PTHR31760">
    <property type="entry name" value="S-ADENOSYL-L-METHIONINE-DEPENDENT METHYLTRANSFERASES SUPERFAMILY PROTEIN"/>
    <property type="match status" value="1"/>
</dbReference>
<feature type="binding site" evidence="6">
    <location>
        <position position="76"/>
    </location>
    <ligand>
        <name>S-adenosyl-L-methionine</name>
        <dbReference type="ChEBI" id="CHEBI:59789"/>
    </ligand>
</feature>
<comment type="caution">
    <text evidence="6">Lacks conserved residue(s) required for the propagation of feature annotation.</text>
</comment>
<dbReference type="EMBL" id="JADHQC010000003">
    <property type="protein sequence ID" value="MBL6811462.1"/>
    <property type="molecule type" value="Genomic_DNA"/>
</dbReference>
<evidence type="ECO:0000313" key="7">
    <source>
        <dbReference type="EMBL" id="MBL6811462.1"/>
    </source>
</evidence>
<dbReference type="Gene3D" id="3.40.50.150">
    <property type="entry name" value="Vaccinia Virus protein VP39"/>
    <property type="match status" value="1"/>
</dbReference>
<keyword evidence="4 6" id="KW-0808">Transferase</keyword>
<dbReference type="NCBIfam" id="TIGR00138">
    <property type="entry name" value="rsmG_gidB"/>
    <property type="match status" value="1"/>
</dbReference>
<keyword evidence="2 6" id="KW-0698">rRNA processing</keyword>
<dbReference type="AlphaFoldDB" id="A0A937HZJ4"/>
<comment type="function">
    <text evidence="6">Specifically methylates the N7 position of guanine in position 527 of 16S rRNA.</text>
</comment>
<organism evidence="7 8">
    <name type="scientific">SAR86 cluster bacterium</name>
    <dbReference type="NCBI Taxonomy" id="2030880"/>
    <lineage>
        <taxon>Bacteria</taxon>
        <taxon>Pseudomonadati</taxon>
        <taxon>Pseudomonadota</taxon>
        <taxon>Gammaproteobacteria</taxon>
        <taxon>SAR86 cluster</taxon>
    </lineage>
</organism>
<dbReference type="HAMAP" id="MF_00074">
    <property type="entry name" value="16SrRNA_methyltr_G"/>
    <property type="match status" value="1"/>
</dbReference>
<dbReference type="GO" id="GO:0070043">
    <property type="term" value="F:rRNA (guanine-N7-)-methyltransferase activity"/>
    <property type="evidence" value="ECO:0007669"/>
    <property type="project" value="UniProtKB-UniRule"/>
</dbReference>
<keyword evidence="3 6" id="KW-0489">Methyltransferase</keyword>
<name>A0A937HZJ4_9GAMM</name>
<keyword evidence="1 6" id="KW-0963">Cytoplasm</keyword>
<dbReference type="InterPro" id="IPR003682">
    <property type="entry name" value="rRNA_ssu_MeTfrase_G"/>
</dbReference>
<evidence type="ECO:0000256" key="6">
    <source>
        <dbReference type="HAMAP-Rule" id="MF_00074"/>
    </source>
</evidence>
<dbReference type="GO" id="GO:0005829">
    <property type="term" value="C:cytosol"/>
    <property type="evidence" value="ECO:0007669"/>
    <property type="project" value="TreeGrafter"/>
</dbReference>
<protein>
    <recommendedName>
        <fullName evidence="6">Ribosomal RNA small subunit methyltransferase G</fullName>
        <ecNumber evidence="6">2.1.1.170</ecNumber>
    </recommendedName>
    <alternativeName>
        <fullName evidence="6">16S rRNA 7-methylguanosine methyltransferase</fullName>
        <shortName evidence="6">16S rRNA m7G methyltransferase</shortName>
    </alternativeName>
</protein>
<reference evidence="7" key="1">
    <citation type="submission" date="2020-10" db="EMBL/GenBank/DDBJ databases">
        <title>Microbiome of the Black Sea water column analyzed by genome centric metagenomics.</title>
        <authorList>
            <person name="Cabello-Yeves P.J."/>
            <person name="Callieri C."/>
            <person name="Picazo A."/>
            <person name="Mehrshad M."/>
            <person name="Haro-Moreno J.M."/>
            <person name="Roda-Garcia J."/>
            <person name="Dzembekova N."/>
            <person name="Slabakova V."/>
            <person name="Slabakova N."/>
            <person name="Moncheva S."/>
            <person name="Rodriguez-Valera F."/>
        </authorList>
    </citation>
    <scope>NUCLEOTIDE SEQUENCE</scope>
    <source>
        <strain evidence="7">BS307-5m-G49</strain>
    </source>
</reference>
<dbReference type="InterPro" id="IPR029063">
    <property type="entry name" value="SAM-dependent_MTases_sf"/>
</dbReference>
<comment type="caution">
    <text evidence="7">The sequence shown here is derived from an EMBL/GenBank/DDBJ whole genome shotgun (WGS) entry which is preliminary data.</text>
</comment>
<accession>A0A937HZJ4</accession>
<evidence type="ECO:0000256" key="4">
    <source>
        <dbReference type="ARBA" id="ARBA00022679"/>
    </source>
</evidence>
<feature type="binding site" evidence="6">
    <location>
        <position position="136"/>
    </location>
    <ligand>
        <name>S-adenosyl-L-methionine</name>
        <dbReference type="ChEBI" id="CHEBI:59789"/>
    </ligand>
</feature>
<sequence length="198" mass="22559">MDLKELVSVSNLNLTERQISQADKYINQILKWNKTRNLVSRKLRKNDLAEHFLDCAVLQRHLLPGSVIDLGTGPGFPGICLGIVDPNRELTLVDSNRKKTSFLTHVKNELELNSVSIKNSRVEQINQINETNIVCRAFKEPVDLLKSLENKISKKNKIILMVSEKETLSIPGFDIEYKESEASKVLEKKRGFLEIQMS</sequence>
<evidence type="ECO:0000256" key="2">
    <source>
        <dbReference type="ARBA" id="ARBA00022552"/>
    </source>
</evidence>
<gene>
    <name evidence="6 7" type="primary">rsmG</name>
    <name evidence="7" type="ORF">ISQ63_01105</name>
</gene>
<comment type="similarity">
    <text evidence="6">Belongs to the methyltransferase superfamily. RNA methyltransferase RsmG family.</text>
</comment>
<dbReference type="EC" id="2.1.1.170" evidence="6"/>
<dbReference type="PIRSF" id="PIRSF003078">
    <property type="entry name" value="GidB"/>
    <property type="match status" value="1"/>
</dbReference>
<feature type="binding site" evidence="6">
    <location>
        <begin position="122"/>
        <end position="123"/>
    </location>
    <ligand>
        <name>S-adenosyl-L-methionine</name>
        <dbReference type="ChEBI" id="CHEBI:59789"/>
    </ligand>
</feature>
<evidence type="ECO:0000256" key="1">
    <source>
        <dbReference type="ARBA" id="ARBA00022490"/>
    </source>
</evidence>
<evidence type="ECO:0000313" key="8">
    <source>
        <dbReference type="Proteomes" id="UP000744438"/>
    </source>
</evidence>
<evidence type="ECO:0000256" key="5">
    <source>
        <dbReference type="ARBA" id="ARBA00022691"/>
    </source>
</evidence>
<evidence type="ECO:0000256" key="3">
    <source>
        <dbReference type="ARBA" id="ARBA00022603"/>
    </source>
</evidence>
<keyword evidence="5 6" id="KW-0949">S-adenosyl-L-methionine</keyword>
<dbReference type="PANTHER" id="PTHR31760:SF0">
    <property type="entry name" value="S-ADENOSYL-L-METHIONINE-DEPENDENT METHYLTRANSFERASES SUPERFAMILY PROTEIN"/>
    <property type="match status" value="1"/>
</dbReference>
<comment type="subcellular location">
    <subcellularLocation>
        <location evidence="6">Cytoplasm</location>
    </subcellularLocation>
</comment>
<proteinExistence type="inferred from homology"/>
<dbReference type="Proteomes" id="UP000744438">
    <property type="component" value="Unassembled WGS sequence"/>
</dbReference>
<dbReference type="Pfam" id="PF02527">
    <property type="entry name" value="GidB"/>
    <property type="match status" value="1"/>
</dbReference>
<comment type="catalytic activity">
    <reaction evidence="6">
        <text>guanosine(527) in 16S rRNA + S-adenosyl-L-methionine = N(7)-methylguanosine(527) in 16S rRNA + S-adenosyl-L-homocysteine</text>
        <dbReference type="Rhea" id="RHEA:42732"/>
        <dbReference type="Rhea" id="RHEA-COMP:10209"/>
        <dbReference type="Rhea" id="RHEA-COMP:10210"/>
        <dbReference type="ChEBI" id="CHEBI:57856"/>
        <dbReference type="ChEBI" id="CHEBI:59789"/>
        <dbReference type="ChEBI" id="CHEBI:74269"/>
        <dbReference type="ChEBI" id="CHEBI:74480"/>
        <dbReference type="EC" id="2.1.1.170"/>
    </reaction>
</comment>
<dbReference type="SUPFAM" id="SSF53335">
    <property type="entry name" value="S-adenosyl-L-methionine-dependent methyltransferases"/>
    <property type="match status" value="1"/>
</dbReference>
<feature type="binding site" evidence="6">
    <location>
        <position position="71"/>
    </location>
    <ligand>
        <name>S-adenosyl-L-methionine</name>
        <dbReference type="ChEBI" id="CHEBI:59789"/>
    </ligand>
</feature>